<dbReference type="GO" id="GO:0032259">
    <property type="term" value="P:methylation"/>
    <property type="evidence" value="ECO:0007669"/>
    <property type="project" value="UniProtKB-KW"/>
</dbReference>
<evidence type="ECO:0000259" key="5">
    <source>
        <dbReference type="Pfam" id="PF13946"/>
    </source>
</evidence>
<dbReference type="PANTHER" id="PTHR43861:SF1">
    <property type="entry name" value="TRANS-ACONITATE 2-METHYLTRANSFERASE"/>
    <property type="match status" value="1"/>
</dbReference>
<protein>
    <submittedName>
        <fullName evidence="6">Uncharacterized protein DUF4214</fullName>
    </submittedName>
</protein>
<keyword evidence="7" id="KW-1185">Reference proteome</keyword>
<keyword evidence="1" id="KW-0489">Methyltransferase</keyword>
<reference evidence="6 7" key="1">
    <citation type="submission" date="2018-06" db="EMBL/GenBank/DDBJ databases">
        <title>Genomic Encyclopedia of Type Strains, Phase IV (KMG-IV): sequencing the most valuable type-strain genomes for metagenomic binning, comparative biology and taxonomic classification.</title>
        <authorList>
            <person name="Goeker M."/>
        </authorList>
    </citation>
    <scope>NUCLEOTIDE SEQUENCE [LARGE SCALE GENOMIC DNA]</scope>
    <source>
        <strain evidence="6 7">DSM 24875</strain>
    </source>
</reference>
<dbReference type="SUPFAM" id="SSF53335">
    <property type="entry name" value="S-adenosyl-L-methionine-dependent methyltransferases"/>
    <property type="match status" value="1"/>
</dbReference>
<feature type="domain" description="Methyltransferase" evidence="4">
    <location>
        <begin position="219"/>
        <end position="311"/>
    </location>
</feature>
<dbReference type="Gene3D" id="3.40.50.150">
    <property type="entry name" value="Vaccinia Virus protein VP39"/>
    <property type="match status" value="1"/>
</dbReference>
<evidence type="ECO:0000313" key="7">
    <source>
        <dbReference type="Proteomes" id="UP000253529"/>
    </source>
</evidence>
<dbReference type="AlphaFoldDB" id="A0A366F1J6"/>
<dbReference type="Proteomes" id="UP000253529">
    <property type="component" value="Unassembled WGS sequence"/>
</dbReference>
<proteinExistence type="predicted"/>
<accession>A0A366F1J6</accession>
<evidence type="ECO:0000256" key="2">
    <source>
        <dbReference type="ARBA" id="ARBA00022679"/>
    </source>
</evidence>
<dbReference type="PANTHER" id="PTHR43861">
    <property type="entry name" value="TRANS-ACONITATE 2-METHYLTRANSFERASE-RELATED"/>
    <property type="match status" value="1"/>
</dbReference>
<dbReference type="InterPro" id="IPR029063">
    <property type="entry name" value="SAM-dependent_MTases_sf"/>
</dbReference>
<comment type="caution">
    <text evidence="6">The sequence shown here is derived from an EMBL/GenBank/DDBJ whole genome shotgun (WGS) entry which is preliminary data.</text>
</comment>
<organism evidence="6 7">
    <name type="scientific">Roseiarcus fermentans</name>
    <dbReference type="NCBI Taxonomy" id="1473586"/>
    <lineage>
        <taxon>Bacteria</taxon>
        <taxon>Pseudomonadati</taxon>
        <taxon>Pseudomonadota</taxon>
        <taxon>Alphaproteobacteria</taxon>
        <taxon>Hyphomicrobiales</taxon>
        <taxon>Roseiarcaceae</taxon>
        <taxon>Roseiarcus</taxon>
    </lineage>
</organism>
<dbReference type="CDD" id="cd02440">
    <property type="entry name" value="AdoMet_MTases"/>
    <property type="match status" value="1"/>
</dbReference>
<dbReference type="InterPro" id="IPR041698">
    <property type="entry name" value="Methyltransf_25"/>
</dbReference>
<feature type="region of interest" description="Disordered" evidence="3">
    <location>
        <begin position="394"/>
        <end position="419"/>
    </location>
</feature>
<name>A0A366F1J6_9HYPH</name>
<keyword evidence="2" id="KW-0808">Transferase</keyword>
<evidence type="ECO:0000313" key="6">
    <source>
        <dbReference type="EMBL" id="RBP08538.1"/>
    </source>
</evidence>
<gene>
    <name evidence="6" type="ORF">DFR50_12520</name>
</gene>
<sequence length="419" mass="45224">MAGGFGGAPGSSEFRAVDGRFYTDAARVPVRRAVRKSLPPPPVTSRMAGDCVRAVFWTRFALKGFFMIDATQFVTALYTGILGRGPDEKGLASNAARVENGAPPAEVARSFVQSAEFLKKFAAKINWRPLDSAKPLPIELAVTPDDGRRLWDRVESVWSKLGAEEPYYSLVPNPRWKSGEMTGGKNLDAFYATGLADMQRFDAWLARNGVSTDGAATCVELGCGVGRSTIWLARRFQRVVALDVSAPLLDLARKKAEAEGIGNVEFVHVRSAADLGPLAAADVFYSQGVLQHDPPPMIAEILDHAFAGLRAPGLAFFQIPTYRAGYAFDLKSWLDDGRDPGTETHVLPQKAIFDLAWRHGVKPLEAESDNALGAADGAISTTFLMEKVAMEKVAAKPAPKASAKKKVNQVPRPKRGAPG</sequence>
<dbReference type="EMBL" id="QNRK01000025">
    <property type="protein sequence ID" value="RBP08538.1"/>
    <property type="molecule type" value="Genomic_DNA"/>
</dbReference>
<feature type="compositionally biased region" description="Basic residues" evidence="3">
    <location>
        <begin position="402"/>
        <end position="419"/>
    </location>
</feature>
<dbReference type="GO" id="GO:0008168">
    <property type="term" value="F:methyltransferase activity"/>
    <property type="evidence" value="ECO:0007669"/>
    <property type="project" value="UniProtKB-KW"/>
</dbReference>
<dbReference type="InterPro" id="IPR025282">
    <property type="entry name" value="DUF4214"/>
</dbReference>
<dbReference type="Pfam" id="PF13946">
    <property type="entry name" value="DUF4214"/>
    <property type="match status" value="1"/>
</dbReference>
<evidence type="ECO:0000256" key="3">
    <source>
        <dbReference type="SAM" id="MobiDB-lite"/>
    </source>
</evidence>
<evidence type="ECO:0000259" key="4">
    <source>
        <dbReference type="Pfam" id="PF13649"/>
    </source>
</evidence>
<evidence type="ECO:0000256" key="1">
    <source>
        <dbReference type="ARBA" id="ARBA00022603"/>
    </source>
</evidence>
<dbReference type="Pfam" id="PF13649">
    <property type="entry name" value="Methyltransf_25"/>
    <property type="match status" value="1"/>
</dbReference>
<feature type="domain" description="DUF4214" evidence="5">
    <location>
        <begin position="69"/>
        <end position="121"/>
    </location>
</feature>